<organism evidence="1 2">
    <name type="scientific">Lepraria finkii</name>
    <dbReference type="NCBI Taxonomy" id="1340010"/>
    <lineage>
        <taxon>Eukaryota</taxon>
        <taxon>Fungi</taxon>
        <taxon>Dikarya</taxon>
        <taxon>Ascomycota</taxon>
        <taxon>Pezizomycotina</taxon>
        <taxon>Lecanoromycetes</taxon>
        <taxon>OSLEUM clade</taxon>
        <taxon>Lecanoromycetidae</taxon>
        <taxon>Lecanorales</taxon>
        <taxon>Lecanorineae</taxon>
        <taxon>Stereocaulaceae</taxon>
        <taxon>Lepraria</taxon>
    </lineage>
</organism>
<reference evidence="1 2" key="1">
    <citation type="submission" date="2024-09" db="EMBL/GenBank/DDBJ databases">
        <title>Rethinking Asexuality: The Enigmatic Case of Functional Sexual Genes in Lepraria (Stereocaulaceae).</title>
        <authorList>
            <person name="Doellman M."/>
            <person name="Sun Y."/>
            <person name="Barcenas-Pena A."/>
            <person name="Lumbsch H.T."/>
            <person name="Grewe F."/>
        </authorList>
    </citation>
    <scope>NUCLEOTIDE SEQUENCE [LARGE SCALE GENOMIC DNA]</scope>
    <source>
        <strain evidence="1 2">Grewe 0041</strain>
    </source>
</reference>
<comment type="caution">
    <text evidence="1">The sequence shown here is derived from an EMBL/GenBank/DDBJ whole genome shotgun (WGS) entry which is preliminary data.</text>
</comment>
<name>A0ABR4AZ41_9LECA</name>
<dbReference type="EMBL" id="JBHFEH010000053">
    <property type="protein sequence ID" value="KAL2050061.1"/>
    <property type="molecule type" value="Genomic_DNA"/>
</dbReference>
<sequence>MKPEHVAWLEHIGNMRLWPSVFFSESAGAKILQPGMTPGIFWRTLIGDVYHTLRPVPAAIGEFFREHLLNQTSNYISHRRKRRHNLKRNDSHVRSIYKV</sequence>
<proteinExistence type="predicted"/>
<keyword evidence="2" id="KW-1185">Reference proteome</keyword>
<evidence type="ECO:0000313" key="2">
    <source>
        <dbReference type="Proteomes" id="UP001590951"/>
    </source>
</evidence>
<protein>
    <submittedName>
        <fullName evidence="1">Uncharacterized protein</fullName>
    </submittedName>
</protein>
<dbReference type="Proteomes" id="UP001590951">
    <property type="component" value="Unassembled WGS sequence"/>
</dbReference>
<accession>A0ABR4AZ41</accession>
<gene>
    <name evidence="1" type="ORF">ABVK25_009669</name>
</gene>
<evidence type="ECO:0000313" key="1">
    <source>
        <dbReference type="EMBL" id="KAL2050061.1"/>
    </source>
</evidence>